<accession>A0AAN7WSV7</accession>
<evidence type="ECO:0000313" key="9">
    <source>
        <dbReference type="EMBL" id="KAK5779638.1"/>
    </source>
</evidence>
<evidence type="ECO:0000256" key="1">
    <source>
        <dbReference type="ARBA" id="ARBA00004448"/>
    </source>
</evidence>
<feature type="region of interest" description="Disordered" evidence="8">
    <location>
        <begin position="1"/>
        <end position="28"/>
    </location>
</feature>
<keyword evidence="4" id="KW-0999">Mitochondrion inner membrane</keyword>
<keyword evidence="6" id="KW-0496">Mitochondrion</keyword>
<evidence type="ECO:0000256" key="7">
    <source>
        <dbReference type="ARBA" id="ARBA00023136"/>
    </source>
</evidence>
<keyword evidence="3" id="KW-0812">Transmembrane</keyword>
<dbReference type="InterPro" id="IPR013911">
    <property type="entry name" value="i-AAA_Mgr1"/>
</dbReference>
<dbReference type="EMBL" id="JAWIZZ010000047">
    <property type="protein sequence ID" value="KAK5779638.1"/>
    <property type="molecule type" value="Genomic_DNA"/>
</dbReference>
<keyword evidence="5" id="KW-1133">Transmembrane helix</keyword>
<protein>
    <recommendedName>
        <fullName evidence="11">Mitochondrial inner membrane i-AAA protease complex subunit MGR1</fullName>
    </recommendedName>
</protein>
<organism evidence="9 10">
    <name type="scientific">Arxiozyma heterogenica</name>
    <dbReference type="NCBI Taxonomy" id="278026"/>
    <lineage>
        <taxon>Eukaryota</taxon>
        <taxon>Fungi</taxon>
        <taxon>Dikarya</taxon>
        <taxon>Ascomycota</taxon>
        <taxon>Saccharomycotina</taxon>
        <taxon>Saccharomycetes</taxon>
        <taxon>Saccharomycetales</taxon>
        <taxon>Saccharomycetaceae</taxon>
        <taxon>Arxiozyma</taxon>
    </lineage>
</organism>
<dbReference type="Proteomes" id="UP001306508">
    <property type="component" value="Unassembled WGS sequence"/>
</dbReference>
<evidence type="ECO:0008006" key="11">
    <source>
        <dbReference type="Google" id="ProtNLM"/>
    </source>
</evidence>
<evidence type="ECO:0000256" key="4">
    <source>
        <dbReference type="ARBA" id="ARBA00022792"/>
    </source>
</evidence>
<evidence type="ECO:0000256" key="3">
    <source>
        <dbReference type="ARBA" id="ARBA00022692"/>
    </source>
</evidence>
<keyword evidence="10" id="KW-1185">Reference proteome</keyword>
<evidence type="ECO:0000256" key="6">
    <source>
        <dbReference type="ARBA" id="ARBA00023128"/>
    </source>
</evidence>
<name>A0AAN7WSV7_9SACH</name>
<evidence type="ECO:0000256" key="8">
    <source>
        <dbReference type="SAM" id="MobiDB-lite"/>
    </source>
</evidence>
<evidence type="ECO:0000313" key="10">
    <source>
        <dbReference type="Proteomes" id="UP001306508"/>
    </source>
</evidence>
<evidence type="ECO:0000256" key="5">
    <source>
        <dbReference type="ARBA" id="ARBA00022989"/>
    </source>
</evidence>
<dbReference type="GO" id="GO:0005743">
    <property type="term" value="C:mitochondrial inner membrane"/>
    <property type="evidence" value="ECO:0007669"/>
    <property type="project" value="UniProtKB-SubCell"/>
</dbReference>
<dbReference type="Pfam" id="PF08602">
    <property type="entry name" value="Mgr1"/>
    <property type="match status" value="2"/>
</dbReference>
<comment type="similarity">
    <text evidence="2">Belongs to the MGR1 family.</text>
</comment>
<keyword evidence="7" id="KW-0472">Membrane</keyword>
<reference evidence="10" key="1">
    <citation type="submission" date="2023-07" db="EMBL/GenBank/DDBJ databases">
        <title>A draft genome of Kazachstania heterogenica Y-27499.</title>
        <authorList>
            <person name="Donic C."/>
            <person name="Kralova J.S."/>
            <person name="Fidel L."/>
            <person name="Ben-Dor S."/>
            <person name="Jung S."/>
        </authorList>
    </citation>
    <scope>NUCLEOTIDE SEQUENCE [LARGE SCALE GENOMIC DNA]</scope>
    <source>
        <strain evidence="10">Y27499</strain>
    </source>
</reference>
<feature type="compositionally biased region" description="Low complexity" evidence="8">
    <location>
        <begin position="1"/>
        <end position="21"/>
    </location>
</feature>
<dbReference type="AlphaFoldDB" id="A0AAN7WSV7"/>
<comment type="caution">
    <text evidence="9">The sequence shown here is derived from an EMBL/GenBank/DDBJ whole genome shotgun (WGS) entry which is preliminary data.</text>
</comment>
<gene>
    <name evidence="9" type="ORF">RI543_003530</name>
</gene>
<feature type="region of interest" description="Disordered" evidence="8">
    <location>
        <begin position="201"/>
        <end position="226"/>
    </location>
</feature>
<proteinExistence type="inferred from homology"/>
<comment type="subcellular location">
    <subcellularLocation>
        <location evidence="1">Mitochondrion inner membrane</location>
        <topology evidence="1">Multi-pass membrane protein</topology>
    </subcellularLocation>
</comment>
<evidence type="ECO:0000256" key="2">
    <source>
        <dbReference type="ARBA" id="ARBA00009782"/>
    </source>
</evidence>
<sequence length="419" mass="48383">MSNNSKDNSNNNLLFDDGNGNNDDKNSDSKVFINRPSLGLKLWGPLVPAADNRKGLWALLSIQTAIGVYAFYRFHKLSTTSRMPVKFSNSSTYYNLPPSLNRFANPQTTVMTTRFQSGRYLTWRKIGALLTGVVLLSQSCLEFCRLMLLPFDPWYDEAKLMRDKKFFNDIIKFYYYKDDKSIDSIKIVKIVNSSLDIKTDQINKNGNRNTEDMSWDDDNDRNSLGSAERENIQTKTLNATELRQSMAILKAQKEQANPVIKWFGPIDYKPMSFGKYLDLLEYYLSMRENLEINRHNNIDNKNNSILSNAILIRPGWEEEYTELCKKNQNWREHLLKHSYSLSKVNAVEYSNSNDENSESSSIPTKTLARNIIIDPAMKSKENLDLDEIWTLHDPWINLALDTSLSIKFIPTSIKKENDE</sequence>